<dbReference type="EMBL" id="JAANER010000005">
    <property type="protein sequence ID" value="KAG9189094.1"/>
    <property type="molecule type" value="Genomic_DNA"/>
</dbReference>
<sequence>MSLLLGRMRTKHDEIAKRLRQLGAWVDPVSCSLRIVHLDDDDLRYEAISYVWGDSTDRKTLLCNGSIVSTTRSLFEALQRFRYVDTTRTLWADVLYINQADTDKRTSQVTSVGGAASPEVAGVAIDALRRICSSTWFGRGWSIQEMVLGTSASVFWGHAEISFEWLGLDSHCVLLDHPDE</sequence>
<dbReference type="Pfam" id="PF06985">
    <property type="entry name" value="HET"/>
    <property type="match status" value="1"/>
</dbReference>
<evidence type="ECO:0000259" key="1">
    <source>
        <dbReference type="Pfam" id="PF06985"/>
    </source>
</evidence>
<reference evidence="2" key="1">
    <citation type="submission" date="2021-07" db="EMBL/GenBank/DDBJ databases">
        <title>Genome Resource of American Ginseng Black Spot Pathogen Alternaria panax.</title>
        <authorList>
            <person name="Qiu C."/>
            <person name="Wang W."/>
            <person name="Liu Z."/>
        </authorList>
    </citation>
    <scope>NUCLEOTIDE SEQUENCE</scope>
    <source>
        <strain evidence="2">BNCC115425</strain>
    </source>
</reference>
<dbReference type="InterPro" id="IPR052895">
    <property type="entry name" value="HetReg/Transcr_Mod"/>
</dbReference>
<dbReference type="AlphaFoldDB" id="A0AAD4FKL4"/>
<gene>
    <name evidence="2" type="ORF">G6011_05962</name>
</gene>
<dbReference type="Proteomes" id="UP001199106">
    <property type="component" value="Unassembled WGS sequence"/>
</dbReference>
<comment type="caution">
    <text evidence="2">The sequence shown here is derived from an EMBL/GenBank/DDBJ whole genome shotgun (WGS) entry which is preliminary data.</text>
</comment>
<protein>
    <recommendedName>
        <fullName evidence="1">Heterokaryon incompatibility domain-containing protein</fullName>
    </recommendedName>
</protein>
<dbReference type="PANTHER" id="PTHR24148:SF64">
    <property type="entry name" value="HETEROKARYON INCOMPATIBILITY DOMAIN-CONTAINING PROTEIN"/>
    <property type="match status" value="1"/>
</dbReference>
<organism evidence="2 3">
    <name type="scientific">Alternaria panax</name>
    <dbReference type="NCBI Taxonomy" id="48097"/>
    <lineage>
        <taxon>Eukaryota</taxon>
        <taxon>Fungi</taxon>
        <taxon>Dikarya</taxon>
        <taxon>Ascomycota</taxon>
        <taxon>Pezizomycotina</taxon>
        <taxon>Dothideomycetes</taxon>
        <taxon>Pleosporomycetidae</taxon>
        <taxon>Pleosporales</taxon>
        <taxon>Pleosporineae</taxon>
        <taxon>Pleosporaceae</taxon>
        <taxon>Alternaria</taxon>
        <taxon>Alternaria sect. Panax</taxon>
    </lineage>
</organism>
<accession>A0AAD4FKL4</accession>
<keyword evidence="3" id="KW-1185">Reference proteome</keyword>
<dbReference type="InterPro" id="IPR010730">
    <property type="entry name" value="HET"/>
</dbReference>
<feature type="domain" description="Heterokaryon incompatibility" evidence="1">
    <location>
        <begin position="45"/>
        <end position="111"/>
    </location>
</feature>
<name>A0AAD4FKL4_9PLEO</name>
<dbReference type="PANTHER" id="PTHR24148">
    <property type="entry name" value="ANKYRIN REPEAT DOMAIN-CONTAINING PROTEIN 39 HOMOLOG-RELATED"/>
    <property type="match status" value="1"/>
</dbReference>
<proteinExistence type="predicted"/>
<evidence type="ECO:0000313" key="3">
    <source>
        <dbReference type="Proteomes" id="UP001199106"/>
    </source>
</evidence>
<evidence type="ECO:0000313" key="2">
    <source>
        <dbReference type="EMBL" id="KAG9189094.1"/>
    </source>
</evidence>